<sequence>MKYYLLFLLGIALAFTSCENKPKLTPEQIEAMKQAKLDSLAEIRFSDIDKEEVDTYPLFRGICDSATTKIGQKECFEKTFASLLLNSLKKDNYKVGEPIADRVMLYIKVDNEGKIALLNMDADEKTKDLFSNDSLSFKENITNKLDLISQENPIVPASLKGQNVSTQFTVPIEIKVK</sequence>
<dbReference type="AlphaFoldDB" id="A0AAX2GTT6"/>
<name>A0AAX2GTT6_9FLAO</name>
<reference evidence="1 3" key="1">
    <citation type="submission" date="2016-02" db="EMBL/GenBank/DDBJ databases">
        <authorList>
            <person name="Holder M.E."/>
            <person name="Ajami N.J."/>
            <person name="Petrosino J.F."/>
        </authorList>
    </citation>
    <scope>NUCLEOTIDE SEQUENCE [LARGE SCALE GENOMIC DNA]</scope>
    <source>
        <strain evidence="1 3">CCUG 32990</strain>
    </source>
</reference>
<dbReference type="KEGG" id="chg:AXF12_08330"/>
<proteinExistence type="predicted"/>
<protein>
    <recommendedName>
        <fullName evidence="5">Lipoprotein</fullName>
    </recommendedName>
</protein>
<dbReference type="PROSITE" id="PS51257">
    <property type="entry name" value="PROKAR_LIPOPROTEIN"/>
    <property type="match status" value="1"/>
</dbReference>
<dbReference type="Proteomes" id="UP000065822">
    <property type="component" value="Chromosome"/>
</dbReference>
<dbReference type="RefSeq" id="WP_066430168.1">
    <property type="nucleotide sequence ID" value="NZ_CP014227.1"/>
</dbReference>
<dbReference type="Proteomes" id="UP000215539">
    <property type="component" value="Chromosome 1"/>
</dbReference>
<gene>
    <name evidence="1" type="ORF">AXF12_08330</name>
    <name evidence="2" type="ORF">SAMEA44541418_00016</name>
</gene>
<evidence type="ECO:0000313" key="3">
    <source>
        <dbReference type="Proteomes" id="UP000065822"/>
    </source>
</evidence>
<evidence type="ECO:0008006" key="5">
    <source>
        <dbReference type="Google" id="ProtNLM"/>
    </source>
</evidence>
<organism evidence="2 4">
    <name type="scientific">Capnocytophaga haemolytica</name>
    <dbReference type="NCBI Taxonomy" id="45243"/>
    <lineage>
        <taxon>Bacteria</taxon>
        <taxon>Pseudomonadati</taxon>
        <taxon>Bacteroidota</taxon>
        <taxon>Flavobacteriia</taxon>
        <taxon>Flavobacteriales</taxon>
        <taxon>Flavobacteriaceae</taxon>
        <taxon>Capnocytophaga</taxon>
    </lineage>
</organism>
<accession>A0AAX2GTT6</accession>
<evidence type="ECO:0000313" key="2">
    <source>
        <dbReference type="EMBL" id="SNV00701.1"/>
    </source>
</evidence>
<dbReference type="EMBL" id="LT906449">
    <property type="protein sequence ID" value="SNV00701.1"/>
    <property type="molecule type" value="Genomic_DNA"/>
</dbReference>
<evidence type="ECO:0000313" key="1">
    <source>
        <dbReference type="EMBL" id="AMD85518.1"/>
    </source>
</evidence>
<keyword evidence="3" id="KW-1185">Reference proteome</keyword>
<reference evidence="2 4" key="2">
    <citation type="submission" date="2017-06" db="EMBL/GenBank/DDBJ databases">
        <authorList>
            <consortium name="Pathogen Informatics"/>
        </authorList>
    </citation>
    <scope>NUCLEOTIDE SEQUENCE [LARGE SCALE GENOMIC DNA]</scope>
    <source>
        <strain evidence="2 4">NCTC12947</strain>
    </source>
</reference>
<evidence type="ECO:0000313" key="4">
    <source>
        <dbReference type="Proteomes" id="UP000215539"/>
    </source>
</evidence>
<dbReference type="EMBL" id="CP014227">
    <property type="protein sequence ID" value="AMD85518.1"/>
    <property type="molecule type" value="Genomic_DNA"/>
</dbReference>